<evidence type="ECO:0008006" key="4">
    <source>
        <dbReference type="Google" id="ProtNLM"/>
    </source>
</evidence>
<dbReference type="RefSeq" id="WP_006696534.1">
    <property type="nucleotide sequence ID" value="NZ_JH376859.1"/>
</dbReference>
<name>A0ABN0DP59_9FIRM</name>
<keyword evidence="1" id="KW-1277">Toxin-antitoxin system</keyword>
<evidence type="ECO:0000313" key="2">
    <source>
        <dbReference type="EMBL" id="EHG24422.1"/>
    </source>
</evidence>
<evidence type="ECO:0000313" key="3">
    <source>
        <dbReference type="Proteomes" id="UP000003175"/>
    </source>
</evidence>
<dbReference type="InterPro" id="IPR035093">
    <property type="entry name" value="RelE/ParE_toxin_dom_sf"/>
</dbReference>
<dbReference type="EMBL" id="ADGH01000012">
    <property type="protein sequence ID" value="EHG24422.1"/>
    <property type="molecule type" value="Genomic_DNA"/>
</dbReference>
<organism evidence="2 3">
    <name type="scientific">Selenomonas noxia F0398</name>
    <dbReference type="NCBI Taxonomy" id="702437"/>
    <lineage>
        <taxon>Bacteria</taxon>
        <taxon>Bacillati</taxon>
        <taxon>Bacillota</taxon>
        <taxon>Negativicutes</taxon>
        <taxon>Selenomonadales</taxon>
        <taxon>Selenomonadaceae</taxon>
        <taxon>Selenomonas</taxon>
    </lineage>
</organism>
<proteinExistence type="predicted"/>
<gene>
    <name evidence="2" type="ORF">HMPREF9432_01272</name>
</gene>
<evidence type="ECO:0000256" key="1">
    <source>
        <dbReference type="ARBA" id="ARBA00022649"/>
    </source>
</evidence>
<reference evidence="2 3" key="1">
    <citation type="submission" date="2011-08" db="EMBL/GenBank/DDBJ databases">
        <title>The Genome Sequence of Selenomonas noxia F0398.</title>
        <authorList>
            <consortium name="The Broad Institute Genome Sequencing Platform"/>
            <person name="Earl A."/>
            <person name="Ward D."/>
            <person name="Feldgarden M."/>
            <person name="Gevers D."/>
            <person name="Izard J."/>
            <person name="Ganesan A."/>
            <person name="Blanton J.M."/>
            <person name="Baranova O.V."/>
            <person name="Tanner A.C."/>
            <person name="Dewhirst F.E."/>
            <person name="Young S.K."/>
            <person name="Zeng Q."/>
            <person name="Gargeya S."/>
            <person name="Fitzgerald M."/>
            <person name="Haas B."/>
            <person name="Abouelleil A."/>
            <person name="Alvarado L."/>
            <person name="Arachchi H.M."/>
            <person name="Berlin A."/>
            <person name="Brown A."/>
            <person name="Chapman S.B."/>
            <person name="Chen Z."/>
            <person name="Dunbar C."/>
            <person name="Freedman E."/>
            <person name="Gearin G."/>
            <person name="Gellesch M."/>
            <person name="Goldberg J."/>
            <person name="Griggs A."/>
            <person name="Gujja S."/>
            <person name="Heiman D."/>
            <person name="Howarth C."/>
            <person name="Larson L."/>
            <person name="Lui A."/>
            <person name="MacDonald P.J.P."/>
            <person name="Montmayeur A."/>
            <person name="Murphy C."/>
            <person name="Neiman D."/>
            <person name="Pearson M."/>
            <person name="Priest M."/>
            <person name="Roberts A."/>
            <person name="Saif S."/>
            <person name="Shea T."/>
            <person name="Shenoy N."/>
            <person name="Sisk P."/>
            <person name="Stolte C."/>
            <person name="Sykes S."/>
            <person name="Wortman J."/>
            <person name="Nusbaum C."/>
            <person name="Birren B."/>
        </authorList>
    </citation>
    <scope>NUCLEOTIDE SEQUENCE [LARGE SCALE GENOMIC DNA]</scope>
    <source>
        <strain evidence="2 3">F0398</strain>
    </source>
</reference>
<dbReference type="InterPro" id="IPR007712">
    <property type="entry name" value="RelE/ParE_toxin"/>
</dbReference>
<dbReference type="NCBIfam" id="TIGR02385">
    <property type="entry name" value="RelE_StbE"/>
    <property type="match status" value="1"/>
</dbReference>
<protein>
    <recommendedName>
        <fullName evidence="4">Plasmid stabilization system protein</fullName>
    </recommendedName>
</protein>
<keyword evidence="3" id="KW-1185">Reference proteome</keyword>
<accession>A0ABN0DP59</accession>
<dbReference type="Pfam" id="PF05016">
    <property type="entry name" value="ParE_toxin"/>
    <property type="match status" value="1"/>
</dbReference>
<dbReference type="Gene3D" id="3.30.2310.20">
    <property type="entry name" value="RelE-like"/>
    <property type="match status" value="1"/>
</dbReference>
<comment type="caution">
    <text evidence="2">The sequence shown here is derived from an EMBL/GenBank/DDBJ whole genome shotgun (WGS) entry which is preliminary data.</text>
</comment>
<sequence length="110" mass="13023">MDLYEIIITPDAADDLSELCSYIADALLAPDTARAYLDMLYTEMKNLSRLPKRSKCIDDEPWHSRGIRKIIVKNFVIYYRVEEFTMRVYILNVIYARRDQLRMLAQIKID</sequence>
<dbReference type="Proteomes" id="UP000003175">
    <property type="component" value="Unassembled WGS sequence"/>
</dbReference>